<dbReference type="InterPro" id="IPR010998">
    <property type="entry name" value="Integrase_recombinase_N"/>
</dbReference>
<dbReference type="PROSITE" id="PS51900">
    <property type="entry name" value="CB"/>
    <property type="match status" value="1"/>
</dbReference>
<dbReference type="InterPro" id="IPR002104">
    <property type="entry name" value="Integrase_catalytic"/>
</dbReference>
<evidence type="ECO:0000256" key="2">
    <source>
        <dbReference type="ARBA" id="ARBA00022908"/>
    </source>
</evidence>
<dbReference type="GO" id="GO:0015074">
    <property type="term" value="P:DNA integration"/>
    <property type="evidence" value="ECO:0007669"/>
    <property type="project" value="UniProtKB-KW"/>
</dbReference>
<dbReference type="Gene3D" id="1.10.443.10">
    <property type="entry name" value="Intergrase catalytic core"/>
    <property type="match status" value="1"/>
</dbReference>
<dbReference type="GO" id="GO:0003677">
    <property type="term" value="F:DNA binding"/>
    <property type="evidence" value="ECO:0007669"/>
    <property type="project" value="UniProtKB-UniRule"/>
</dbReference>
<dbReference type="AlphaFoldDB" id="A0A4R6YGH5"/>
<feature type="domain" description="Core-binding (CB)" evidence="8">
    <location>
        <begin position="65"/>
        <end position="144"/>
    </location>
</feature>
<proteinExistence type="inferred from homology"/>
<gene>
    <name evidence="9" type="ORF">DES43_109101</name>
</gene>
<dbReference type="Pfam" id="PF22022">
    <property type="entry name" value="Phage_int_M"/>
    <property type="match status" value="1"/>
</dbReference>
<accession>A0A4R6YGH5</accession>
<dbReference type="Pfam" id="PF00589">
    <property type="entry name" value="Phage_integrase"/>
    <property type="match status" value="1"/>
</dbReference>
<feature type="region of interest" description="Disordered" evidence="6">
    <location>
        <begin position="342"/>
        <end position="381"/>
    </location>
</feature>
<feature type="domain" description="Tyr recombinase" evidence="7">
    <location>
        <begin position="165"/>
        <end position="335"/>
    </location>
</feature>
<evidence type="ECO:0000313" key="9">
    <source>
        <dbReference type="EMBL" id="TDR35463.1"/>
    </source>
</evidence>
<dbReference type="InterPro" id="IPR050090">
    <property type="entry name" value="Tyrosine_recombinase_XerCD"/>
</dbReference>
<evidence type="ECO:0000256" key="6">
    <source>
        <dbReference type="SAM" id="MobiDB-lite"/>
    </source>
</evidence>
<protein>
    <submittedName>
        <fullName evidence="9">Site-specific recombinase XerD</fullName>
    </submittedName>
</protein>
<dbReference type="InterPro" id="IPR053876">
    <property type="entry name" value="Phage_int_M"/>
</dbReference>
<comment type="caution">
    <text evidence="9">The sequence shown here is derived from an EMBL/GenBank/DDBJ whole genome shotgun (WGS) entry which is preliminary data.</text>
</comment>
<dbReference type="SUPFAM" id="SSF56349">
    <property type="entry name" value="DNA breaking-rejoining enzymes"/>
    <property type="match status" value="1"/>
</dbReference>
<keyword evidence="2" id="KW-0229">DNA integration</keyword>
<dbReference type="InterPro" id="IPR011010">
    <property type="entry name" value="DNA_brk_join_enz"/>
</dbReference>
<dbReference type="InterPro" id="IPR044068">
    <property type="entry name" value="CB"/>
</dbReference>
<evidence type="ECO:0000256" key="5">
    <source>
        <dbReference type="PROSITE-ProRule" id="PRU01248"/>
    </source>
</evidence>
<keyword evidence="3 5" id="KW-0238">DNA-binding</keyword>
<evidence type="ECO:0000313" key="10">
    <source>
        <dbReference type="Proteomes" id="UP000294958"/>
    </source>
</evidence>
<comment type="similarity">
    <text evidence="1">Belongs to the 'phage' integrase family.</text>
</comment>
<name>A0A4R6YGH5_9HYPH</name>
<keyword evidence="10" id="KW-1185">Reference proteome</keyword>
<organism evidence="9 10">
    <name type="scientific">Aquamicrobium defluvii</name>
    <dbReference type="NCBI Taxonomy" id="69279"/>
    <lineage>
        <taxon>Bacteria</taxon>
        <taxon>Pseudomonadati</taxon>
        <taxon>Pseudomonadota</taxon>
        <taxon>Alphaproteobacteria</taxon>
        <taxon>Hyphomicrobiales</taxon>
        <taxon>Phyllobacteriaceae</taxon>
        <taxon>Aquamicrobium</taxon>
    </lineage>
</organism>
<dbReference type="GO" id="GO:0006310">
    <property type="term" value="P:DNA recombination"/>
    <property type="evidence" value="ECO:0007669"/>
    <property type="project" value="UniProtKB-KW"/>
</dbReference>
<evidence type="ECO:0000259" key="7">
    <source>
        <dbReference type="PROSITE" id="PS51898"/>
    </source>
</evidence>
<evidence type="ECO:0000256" key="1">
    <source>
        <dbReference type="ARBA" id="ARBA00008857"/>
    </source>
</evidence>
<evidence type="ECO:0000256" key="3">
    <source>
        <dbReference type="ARBA" id="ARBA00023125"/>
    </source>
</evidence>
<dbReference type="PROSITE" id="PS51898">
    <property type="entry name" value="TYR_RECOMBINASE"/>
    <property type="match status" value="1"/>
</dbReference>
<reference evidence="9 10" key="1">
    <citation type="submission" date="2019-03" db="EMBL/GenBank/DDBJ databases">
        <title>Genomic Encyclopedia of Type Strains, Phase IV (KMG-IV): sequencing the most valuable type-strain genomes for metagenomic binning, comparative biology and taxonomic classification.</title>
        <authorList>
            <person name="Goeker M."/>
        </authorList>
    </citation>
    <scope>NUCLEOTIDE SEQUENCE [LARGE SCALE GENOMIC DNA]</scope>
    <source>
        <strain evidence="9 10">DSM 11603</strain>
    </source>
</reference>
<dbReference type="PANTHER" id="PTHR30349:SF64">
    <property type="entry name" value="PROPHAGE INTEGRASE INTD-RELATED"/>
    <property type="match status" value="1"/>
</dbReference>
<dbReference type="Proteomes" id="UP000294958">
    <property type="component" value="Unassembled WGS sequence"/>
</dbReference>
<evidence type="ECO:0000259" key="8">
    <source>
        <dbReference type="PROSITE" id="PS51900"/>
    </source>
</evidence>
<dbReference type="EMBL" id="SNZF01000009">
    <property type="protein sequence ID" value="TDR35463.1"/>
    <property type="molecule type" value="Genomic_DNA"/>
</dbReference>
<dbReference type="InterPro" id="IPR013762">
    <property type="entry name" value="Integrase-like_cat_sf"/>
</dbReference>
<sequence length="381" mass="42511">MREKRLKYVNVYTDRTGKRRIYLRRPGHPRIALPGPYKSEAFWKAYHAAMDATEQAEKTTRNAPGTIGAAIVGYYASTEFRALASSTQAVYRGILERFREKHGDGPIATIKTHHVNNLIDEMADTPAAASNFRKRLIGVFDYAVGAGLRTDNPVRAAKKPKIKTDGHRTWTEHDIAAYRARWPEDTPQRVAMEILLHTGLRRSDAVRIGWANLHDDLIVVKAKKTGAELHIPVHADLRRFIQKCPRSAATFISKGNEKARSEKAFSAYISGAAAKAGLPEGSSPHGLRKAACRRLAEAGCSALEIMSITGHTDIREVERYCREAQRKLLARSAMDKSAKAFDTELTNGNPVSQNTEDNTLENNGEIREWRSRQDSNLRPSA</sequence>
<keyword evidence="4" id="KW-0233">DNA recombination</keyword>
<dbReference type="Gene3D" id="1.10.150.130">
    <property type="match status" value="1"/>
</dbReference>
<evidence type="ECO:0000256" key="4">
    <source>
        <dbReference type="ARBA" id="ARBA00023172"/>
    </source>
</evidence>
<feature type="compositionally biased region" description="Polar residues" evidence="6">
    <location>
        <begin position="344"/>
        <end position="362"/>
    </location>
</feature>
<feature type="compositionally biased region" description="Basic and acidic residues" evidence="6">
    <location>
        <begin position="364"/>
        <end position="375"/>
    </location>
</feature>
<dbReference type="PANTHER" id="PTHR30349">
    <property type="entry name" value="PHAGE INTEGRASE-RELATED"/>
    <property type="match status" value="1"/>
</dbReference>